<dbReference type="PANTHER" id="PTHR43875">
    <property type="entry name" value="MALTODEXTRIN IMPORT ATP-BINDING PROTEIN MSMX"/>
    <property type="match status" value="1"/>
</dbReference>
<dbReference type="SUPFAM" id="SSF50331">
    <property type="entry name" value="MOP-like"/>
    <property type="match status" value="1"/>
</dbReference>
<dbReference type="InterPro" id="IPR003593">
    <property type="entry name" value="AAA+_ATPase"/>
</dbReference>
<dbReference type="InterPro" id="IPR008995">
    <property type="entry name" value="Mo/tungstate-bd_C_term_dom"/>
</dbReference>
<comment type="similarity">
    <text evidence="1">Belongs to the ABC transporter superfamily.</text>
</comment>
<feature type="domain" description="ABC transporter" evidence="8">
    <location>
        <begin position="7"/>
        <end position="250"/>
    </location>
</feature>
<organism evidence="9 10">
    <name type="scientific">Celeribacter indicus</name>
    <dbReference type="NCBI Taxonomy" id="1208324"/>
    <lineage>
        <taxon>Bacteria</taxon>
        <taxon>Pseudomonadati</taxon>
        <taxon>Pseudomonadota</taxon>
        <taxon>Alphaproteobacteria</taxon>
        <taxon>Rhodobacterales</taxon>
        <taxon>Roseobacteraceae</taxon>
        <taxon>Celeribacter</taxon>
    </lineage>
</organism>
<evidence type="ECO:0000256" key="3">
    <source>
        <dbReference type="ARBA" id="ARBA00022475"/>
    </source>
</evidence>
<dbReference type="GO" id="GO:0055052">
    <property type="term" value="C:ATP-binding cassette (ABC) transporter complex, substrate-binding subunit-containing"/>
    <property type="evidence" value="ECO:0007669"/>
    <property type="project" value="TreeGrafter"/>
</dbReference>
<dbReference type="Proteomes" id="UP000031521">
    <property type="component" value="Chromosome"/>
</dbReference>
<evidence type="ECO:0000259" key="8">
    <source>
        <dbReference type="PROSITE" id="PS50893"/>
    </source>
</evidence>
<dbReference type="HOGENOM" id="CLU_000604_1_1_5"/>
<dbReference type="InterPro" id="IPR017871">
    <property type="entry name" value="ABC_transporter-like_CS"/>
</dbReference>
<dbReference type="GO" id="GO:0015697">
    <property type="term" value="P:quaternary ammonium group transport"/>
    <property type="evidence" value="ECO:0007669"/>
    <property type="project" value="UniProtKB-ARBA"/>
</dbReference>
<keyword evidence="7" id="KW-0472">Membrane</keyword>
<gene>
    <name evidence="9" type="ORF">P73_2025</name>
</gene>
<dbReference type="InterPro" id="IPR047641">
    <property type="entry name" value="ABC_transpr_MalK/UgpC-like"/>
</dbReference>
<keyword evidence="6" id="KW-1278">Translocase</keyword>
<dbReference type="InterPro" id="IPR003439">
    <property type="entry name" value="ABC_transporter-like_ATP-bd"/>
</dbReference>
<dbReference type="KEGG" id="cid:P73_2025"/>
<dbReference type="Gene3D" id="3.40.50.300">
    <property type="entry name" value="P-loop containing nucleotide triphosphate hydrolases"/>
    <property type="match status" value="1"/>
</dbReference>
<proteinExistence type="inferred from homology"/>
<dbReference type="FunFam" id="3.40.50.300:FF:000425">
    <property type="entry name" value="Probable ABC transporter, ATP-binding subunit"/>
    <property type="match status" value="1"/>
</dbReference>
<dbReference type="GO" id="GO:0016887">
    <property type="term" value="F:ATP hydrolysis activity"/>
    <property type="evidence" value="ECO:0007669"/>
    <property type="project" value="InterPro"/>
</dbReference>
<dbReference type="AlphaFoldDB" id="A0A0B5E031"/>
<dbReference type="PROSITE" id="PS50893">
    <property type="entry name" value="ABC_TRANSPORTER_2"/>
    <property type="match status" value="1"/>
</dbReference>
<evidence type="ECO:0000256" key="4">
    <source>
        <dbReference type="ARBA" id="ARBA00022741"/>
    </source>
</evidence>
<dbReference type="STRING" id="1208324.P73_2025"/>
<dbReference type="InterPro" id="IPR027417">
    <property type="entry name" value="P-loop_NTPase"/>
</dbReference>
<dbReference type="OrthoDB" id="9802264at2"/>
<dbReference type="Pfam" id="PF00005">
    <property type="entry name" value="ABC_tran"/>
    <property type="match status" value="1"/>
</dbReference>
<dbReference type="EMBL" id="CP004393">
    <property type="protein sequence ID" value="AJE46740.1"/>
    <property type="molecule type" value="Genomic_DNA"/>
</dbReference>
<dbReference type="Gene3D" id="2.40.50.100">
    <property type="match status" value="1"/>
</dbReference>
<dbReference type="PROSITE" id="PS00211">
    <property type="entry name" value="ABC_TRANSPORTER_1"/>
    <property type="match status" value="1"/>
</dbReference>
<evidence type="ECO:0000313" key="9">
    <source>
        <dbReference type="EMBL" id="AJE46740.1"/>
    </source>
</evidence>
<dbReference type="GO" id="GO:0005524">
    <property type="term" value="F:ATP binding"/>
    <property type="evidence" value="ECO:0007669"/>
    <property type="project" value="UniProtKB-KW"/>
</dbReference>
<evidence type="ECO:0000256" key="7">
    <source>
        <dbReference type="ARBA" id="ARBA00023136"/>
    </source>
</evidence>
<reference evidence="9 10" key="1">
    <citation type="journal article" date="2014" name="Int. J. Syst. Evol. Microbiol.">
        <title>Celeribacter indicus sp. nov., a polycyclic aromatic hydrocarbon-degrading bacterium from deep-sea sediment and reclassification of Huaishuia halophila as Celeribacter halophilus comb. nov.</title>
        <authorList>
            <person name="Lai Q."/>
            <person name="Cao J."/>
            <person name="Yuan J."/>
            <person name="Li F."/>
            <person name="Shao Z."/>
        </authorList>
    </citation>
    <scope>NUCLEOTIDE SEQUENCE [LARGE SCALE GENOMIC DNA]</scope>
    <source>
        <strain evidence="9">P73</strain>
    </source>
</reference>
<sequence>MTSDAVLLVEDLEKHHVDASGHRNTAVDGLSFEMRQGDFYTLLGPSGCGKSTTLRAIAGLEPIDTGRITLHGQVLNDTAQGIAVPPNRRQLGMVFQSYAIWPHMTVTQNVAFPLRMQRPKLSSRDIAARVHEALAAVQLDSFSNRMATALSGGQQQRLALARALVARPRLLLLDEPLSNLDARLRSSMLAELTRLQRDFGTTALYVTHDQTEALSMSSRLAVMNQGRIVQEGSPADIYYRPADEFVARFVGEMNMLGATADTPLTPGTTGTVRLSDGTALPVHAAISVAKGQTVSLGARYESVTILPAGTPGPADAAILPAVLTGQVFLGEIRRWSARLPDGTELVATSIGRQADGLSPGSAVSLAIARQDLLVFPTPAATPPAQPASGDADG</sequence>
<keyword evidence="5" id="KW-0067">ATP-binding</keyword>
<dbReference type="SUPFAM" id="SSF52540">
    <property type="entry name" value="P-loop containing nucleoside triphosphate hydrolases"/>
    <property type="match status" value="1"/>
</dbReference>
<evidence type="ECO:0000256" key="6">
    <source>
        <dbReference type="ARBA" id="ARBA00022967"/>
    </source>
</evidence>
<name>A0A0B5E031_9RHOB</name>
<dbReference type="SMART" id="SM00382">
    <property type="entry name" value="AAA"/>
    <property type="match status" value="1"/>
</dbReference>
<accession>A0A0B5E031</accession>
<protein>
    <submittedName>
        <fullName evidence="9">ABC transporter</fullName>
    </submittedName>
</protein>
<evidence type="ECO:0000256" key="2">
    <source>
        <dbReference type="ARBA" id="ARBA00022448"/>
    </source>
</evidence>
<dbReference type="PANTHER" id="PTHR43875:SF15">
    <property type="entry name" value="TREHALOSE IMPORT ATP-BINDING PROTEIN SUGC"/>
    <property type="match status" value="1"/>
</dbReference>
<keyword evidence="2" id="KW-0813">Transport</keyword>
<evidence type="ECO:0000256" key="1">
    <source>
        <dbReference type="ARBA" id="ARBA00005417"/>
    </source>
</evidence>
<keyword evidence="4" id="KW-0547">Nucleotide-binding</keyword>
<evidence type="ECO:0000313" key="10">
    <source>
        <dbReference type="Proteomes" id="UP000031521"/>
    </source>
</evidence>
<evidence type="ECO:0000256" key="5">
    <source>
        <dbReference type="ARBA" id="ARBA00022840"/>
    </source>
</evidence>
<dbReference type="RefSeq" id="WP_052453153.1">
    <property type="nucleotide sequence ID" value="NZ_CP004393.1"/>
</dbReference>
<keyword evidence="3" id="KW-1003">Cell membrane</keyword>
<keyword evidence="10" id="KW-1185">Reference proteome</keyword>